<evidence type="ECO:0000256" key="1">
    <source>
        <dbReference type="SAM" id="Phobius"/>
    </source>
</evidence>
<dbReference type="InterPro" id="IPR043472">
    <property type="entry name" value="Macro_dom-like"/>
</dbReference>
<feature type="transmembrane region" description="Helical" evidence="1">
    <location>
        <begin position="410"/>
        <end position="434"/>
    </location>
</feature>
<dbReference type="PROSITE" id="PS51154">
    <property type="entry name" value="MACRO"/>
    <property type="match status" value="1"/>
</dbReference>
<dbReference type="PANTHER" id="PTHR11106">
    <property type="entry name" value="GANGLIOSIDE INDUCED DIFFERENTIATION ASSOCIATED PROTEIN 2-RELATED"/>
    <property type="match status" value="1"/>
</dbReference>
<dbReference type="SMART" id="SM00506">
    <property type="entry name" value="A1pp"/>
    <property type="match status" value="1"/>
</dbReference>
<reference evidence="3 4" key="1">
    <citation type="submission" date="2017-02" db="EMBL/GenBank/DDBJ databases">
        <title>Genomic diversity within the haloalkaliphilic genus Thioalkalivibrio.</title>
        <authorList>
            <person name="Ahn A.-C."/>
            <person name="Meier-Kolthoff J."/>
            <person name="Overmars L."/>
            <person name="Richter M."/>
            <person name="Woyke T."/>
            <person name="Sorokin D.Y."/>
            <person name="Muyzer G."/>
        </authorList>
    </citation>
    <scope>NUCLEOTIDE SEQUENCE [LARGE SCALE GENOMIC DNA]</scope>
    <source>
        <strain evidence="3 4">ALJD</strain>
    </source>
</reference>
<evidence type="ECO:0000259" key="2">
    <source>
        <dbReference type="PROSITE" id="PS51154"/>
    </source>
</evidence>
<dbReference type="AlphaFoldDB" id="A0A1V3NUJ9"/>
<evidence type="ECO:0000313" key="3">
    <source>
        <dbReference type="EMBL" id="OOG28797.1"/>
    </source>
</evidence>
<dbReference type="Gene3D" id="3.40.50.1820">
    <property type="entry name" value="alpha/beta hydrolase"/>
    <property type="match status" value="1"/>
</dbReference>
<dbReference type="SUPFAM" id="SSF53474">
    <property type="entry name" value="alpha/beta-Hydrolases"/>
    <property type="match status" value="1"/>
</dbReference>
<organism evidence="3 4">
    <name type="scientific">Thioalkalivibrio denitrificans</name>
    <dbReference type="NCBI Taxonomy" id="108003"/>
    <lineage>
        <taxon>Bacteria</taxon>
        <taxon>Pseudomonadati</taxon>
        <taxon>Pseudomonadota</taxon>
        <taxon>Gammaproteobacteria</taxon>
        <taxon>Chromatiales</taxon>
        <taxon>Ectothiorhodospiraceae</taxon>
        <taxon>Thioalkalivibrio</taxon>
    </lineage>
</organism>
<dbReference type="RefSeq" id="WP_077277129.1">
    <property type="nucleotide sequence ID" value="NZ_MVBK01000001.1"/>
</dbReference>
<keyword evidence="1" id="KW-1133">Transmembrane helix</keyword>
<protein>
    <recommendedName>
        <fullName evidence="2">Macro domain-containing protein</fullName>
    </recommendedName>
</protein>
<proteinExistence type="predicted"/>
<comment type="caution">
    <text evidence="3">The sequence shown here is derived from an EMBL/GenBank/DDBJ whole genome shotgun (WGS) entry which is preliminary data.</text>
</comment>
<dbReference type="Proteomes" id="UP000189462">
    <property type="component" value="Unassembled WGS sequence"/>
</dbReference>
<dbReference type="PANTHER" id="PTHR11106:SF111">
    <property type="entry name" value="MACRO DOMAIN-CONTAINING PROTEIN"/>
    <property type="match status" value="1"/>
</dbReference>
<keyword evidence="1" id="KW-0472">Membrane</keyword>
<dbReference type="InterPro" id="IPR029058">
    <property type="entry name" value="AB_hydrolase_fold"/>
</dbReference>
<dbReference type="SUPFAM" id="SSF52949">
    <property type="entry name" value="Macro domain-like"/>
    <property type="match status" value="1"/>
</dbReference>
<sequence length="435" mass="47836">MRFEQLYDINGSSLVVKLGDIREARTEVVVTSDDSNLSMGGGTSAAIRAAAGDSVFEESRRLIPVAVGAIAVTGAGLLAEQGVRHIFHAATIPSHRDRDVHNQEEIIRNATRQALTLLQGMGLHTISFPALGTGFAGFDPKRAALAMCAEIRAAMERAPKPFTVEIWLMLGNQGERAAMVFFAEFTKSAALDRFVVPSHAVLLIHGIRTAAGWRQRVGDEIEESARGLTPIPIGYGFFNVVQFLLPFPAIRRKAAETVWLKAKSVFGNPNFDRVSIIAHSFGSWIAVYLLVVKPIRIHRLLLCGAIVDANFDWDTVSDRIDNPSFENAPACRVVNDCGTKDIWPLMAKAMTWGFGISGRWGFQHCIVADRFYHVDHSGFFEEGFAREYWVPALTGKRLPKGVSDGIDPPWALSLLTFVKIPVLLGFVGALAWIYF</sequence>
<dbReference type="OrthoDB" id="288522at2"/>
<dbReference type="Gene3D" id="3.40.220.10">
    <property type="entry name" value="Leucine Aminopeptidase, subunit E, domain 1"/>
    <property type="match status" value="1"/>
</dbReference>
<accession>A0A1V3NUJ9</accession>
<dbReference type="InterPro" id="IPR002589">
    <property type="entry name" value="Macro_dom"/>
</dbReference>
<gene>
    <name evidence="3" type="ORF">B1C78_00170</name>
</gene>
<dbReference type="STRING" id="108003.B1C78_00170"/>
<keyword evidence="1" id="KW-0812">Transmembrane</keyword>
<evidence type="ECO:0000313" key="4">
    <source>
        <dbReference type="Proteomes" id="UP000189462"/>
    </source>
</evidence>
<feature type="domain" description="Macro" evidence="2">
    <location>
        <begin position="1"/>
        <end position="189"/>
    </location>
</feature>
<keyword evidence="4" id="KW-1185">Reference proteome</keyword>
<name>A0A1V3NUJ9_9GAMM</name>
<dbReference type="Pfam" id="PF01661">
    <property type="entry name" value="Macro"/>
    <property type="match status" value="1"/>
</dbReference>
<dbReference type="EMBL" id="MVBK01000001">
    <property type="protein sequence ID" value="OOG28797.1"/>
    <property type="molecule type" value="Genomic_DNA"/>
</dbReference>